<keyword evidence="6 13" id="KW-0418">Kinase</keyword>
<evidence type="ECO:0000256" key="4">
    <source>
        <dbReference type="ARBA" id="ARBA00022679"/>
    </source>
</evidence>
<keyword evidence="7" id="KW-0067">ATP-binding</keyword>
<dbReference type="SMART" id="SM00387">
    <property type="entry name" value="HATPase_c"/>
    <property type="match status" value="1"/>
</dbReference>
<dbReference type="Gene3D" id="3.30.450.20">
    <property type="entry name" value="PAS domain"/>
    <property type="match status" value="1"/>
</dbReference>
<evidence type="ECO:0000259" key="10">
    <source>
        <dbReference type="PROSITE" id="PS50109"/>
    </source>
</evidence>
<keyword evidence="9" id="KW-0812">Transmembrane</keyword>
<evidence type="ECO:0000256" key="7">
    <source>
        <dbReference type="ARBA" id="ARBA00022840"/>
    </source>
</evidence>
<feature type="transmembrane region" description="Helical" evidence="9">
    <location>
        <begin position="80"/>
        <end position="100"/>
    </location>
</feature>
<dbReference type="AlphaFoldDB" id="W4Q1Z3"/>
<dbReference type="SMART" id="SM00388">
    <property type="entry name" value="HisKA"/>
    <property type="match status" value="1"/>
</dbReference>
<dbReference type="InterPro" id="IPR003661">
    <property type="entry name" value="HisK_dim/P_dom"/>
</dbReference>
<evidence type="ECO:0000256" key="5">
    <source>
        <dbReference type="ARBA" id="ARBA00022741"/>
    </source>
</evidence>
<keyword evidence="9" id="KW-1133">Transmembrane helix</keyword>
<accession>W4Q1Z3</accession>
<evidence type="ECO:0000313" key="13">
    <source>
        <dbReference type="EMBL" id="GAE25758.1"/>
    </source>
</evidence>
<dbReference type="SMART" id="SM00091">
    <property type="entry name" value="PAS"/>
    <property type="match status" value="1"/>
</dbReference>
<dbReference type="InterPro" id="IPR003594">
    <property type="entry name" value="HATPase_dom"/>
</dbReference>
<feature type="transmembrane region" description="Helical" evidence="9">
    <location>
        <begin position="112"/>
        <end position="130"/>
    </location>
</feature>
<comment type="caution">
    <text evidence="13">The sequence shown here is derived from an EMBL/GenBank/DDBJ whole genome shotgun (WGS) entry which is preliminary data.</text>
</comment>
<proteinExistence type="predicted"/>
<comment type="catalytic activity">
    <reaction evidence="1">
        <text>ATP + protein L-histidine = ADP + protein N-phospho-L-histidine.</text>
        <dbReference type="EC" id="2.7.13.3"/>
    </reaction>
</comment>
<feature type="transmembrane region" description="Helical" evidence="9">
    <location>
        <begin position="12"/>
        <end position="28"/>
    </location>
</feature>
<feature type="transmembrane region" description="Helical" evidence="9">
    <location>
        <begin position="59"/>
        <end position="75"/>
    </location>
</feature>
<dbReference type="PROSITE" id="PS50109">
    <property type="entry name" value="HIS_KIN"/>
    <property type="match status" value="1"/>
</dbReference>
<reference evidence="13" key="1">
    <citation type="journal article" date="2014" name="Genome Announc.">
        <title>Draft Genome Sequences of Three Alkaliphilic Bacillus Strains, Bacillus wakoensis JCM 9140T, Bacillus akibai JCM 9157T, and Bacillus hemicellulosilyticus JCM 9152T.</title>
        <authorList>
            <person name="Yuki M."/>
            <person name="Oshima K."/>
            <person name="Suda W."/>
            <person name="Oshida Y."/>
            <person name="Kitamura K."/>
            <person name="Iida T."/>
            <person name="Hattori M."/>
            <person name="Ohkuma M."/>
        </authorList>
    </citation>
    <scope>NUCLEOTIDE SEQUENCE [LARGE SCALE GENOMIC DNA]</scope>
    <source>
        <strain evidence="13">JCM 9140</strain>
    </source>
</reference>
<name>W4Q1Z3_9BACI</name>
<keyword evidence="4" id="KW-0808">Transferase</keyword>
<feature type="domain" description="PAC" evidence="12">
    <location>
        <begin position="215"/>
        <end position="269"/>
    </location>
</feature>
<feature type="transmembrane region" description="Helical" evidence="9">
    <location>
        <begin position="35"/>
        <end position="53"/>
    </location>
</feature>
<evidence type="ECO:0000256" key="3">
    <source>
        <dbReference type="ARBA" id="ARBA00022553"/>
    </source>
</evidence>
<dbReference type="InterPro" id="IPR036890">
    <property type="entry name" value="HATPase_C_sf"/>
</dbReference>
<keyword evidence="9" id="KW-0472">Membrane</keyword>
<evidence type="ECO:0000256" key="2">
    <source>
        <dbReference type="ARBA" id="ARBA00012438"/>
    </source>
</evidence>
<organism evidence="13 14">
    <name type="scientific">Halalkalibacter wakoensis JCM 9140</name>
    <dbReference type="NCBI Taxonomy" id="1236970"/>
    <lineage>
        <taxon>Bacteria</taxon>
        <taxon>Bacillati</taxon>
        <taxon>Bacillota</taxon>
        <taxon>Bacilli</taxon>
        <taxon>Bacillales</taxon>
        <taxon>Bacillaceae</taxon>
        <taxon>Halalkalibacter</taxon>
    </lineage>
</organism>
<dbReference type="EMBL" id="BAUT01000013">
    <property type="protein sequence ID" value="GAE25758.1"/>
    <property type="molecule type" value="Genomic_DNA"/>
</dbReference>
<dbReference type="InterPro" id="IPR036097">
    <property type="entry name" value="HisK_dim/P_sf"/>
</dbReference>
<keyword evidence="14" id="KW-1185">Reference proteome</keyword>
<keyword evidence="5" id="KW-0547">Nucleotide-binding</keyword>
<gene>
    <name evidence="13" type="ORF">JCM9140_1767</name>
</gene>
<dbReference type="STRING" id="1236970.JCM9140_1767"/>
<evidence type="ECO:0000259" key="11">
    <source>
        <dbReference type="PROSITE" id="PS50112"/>
    </source>
</evidence>
<feature type="domain" description="PAS" evidence="11">
    <location>
        <begin position="154"/>
        <end position="200"/>
    </location>
</feature>
<dbReference type="Pfam" id="PF02518">
    <property type="entry name" value="HATPase_c"/>
    <property type="match status" value="1"/>
</dbReference>
<dbReference type="CDD" id="cd00130">
    <property type="entry name" value="PAS"/>
    <property type="match status" value="1"/>
</dbReference>
<dbReference type="PROSITE" id="PS50112">
    <property type="entry name" value="PAS"/>
    <property type="match status" value="1"/>
</dbReference>
<dbReference type="SUPFAM" id="SSF55785">
    <property type="entry name" value="PYP-like sensor domain (PAS domain)"/>
    <property type="match status" value="1"/>
</dbReference>
<dbReference type="PRINTS" id="PR00344">
    <property type="entry name" value="BCTRLSENSOR"/>
</dbReference>
<protein>
    <recommendedName>
        <fullName evidence="2">histidine kinase</fullName>
        <ecNumber evidence="2">2.7.13.3</ecNumber>
    </recommendedName>
</protein>
<dbReference type="InterPro" id="IPR000700">
    <property type="entry name" value="PAS-assoc_C"/>
</dbReference>
<evidence type="ECO:0000259" key="12">
    <source>
        <dbReference type="PROSITE" id="PS50113"/>
    </source>
</evidence>
<dbReference type="GO" id="GO:0000155">
    <property type="term" value="F:phosphorelay sensor kinase activity"/>
    <property type="evidence" value="ECO:0007669"/>
    <property type="project" value="InterPro"/>
</dbReference>
<dbReference type="Gene3D" id="1.10.287.130">
    <property type="match status" value="1"/>
</dbReference>
<evidence type="ECO:0000256" key="9">
    <source>
        <dbReference type="SAM" id="Phobius"/>
    </source>
</evidence>
<dbReference type="PROSITE" id="PS50113">
    <property type="entry name" value="PAC"/>
    <property type="match status" value="1"/>
</dbReference>
<evidence type="ECO:0000313" key="14">
    <source>
        <dbReference type="Proteomes" id="UP000018890"/>
    </source>
</evidence>
<sequence length="505" mass="57661">MITNYLYDPSLVWPPFGLIICGLVTIAMKLVKHDVIMMYVTLTSIFLYFFVLNTLHPELVNYLFLLFGVILSSLYQKYEAVVYSGVIAAGLLFYFFHIQYEQMLENVAQADSLFFLLFSILLVLFFLYHVKFTKQLWKQAQANEQMVKQQLHSTELNLDSFINHTHDAVLMFYEDGTIINSNPAFTKLYGWEKDEVVSKNIEHFAEGVALMVSKQESRMEMTHHNKEGETIFVDISLSSIEGKQENHPIILALILDLTDKKKAEEHLRESEKLTTAGRLAAGIAHELRNPLSVVEGFLQIATEENQAFSKHRELMLTELRRMNLMTTEFLVLAKPKDIEMGPVHLGKLFKEVLSLYKRPLAEQGIELVLNLDDDIPYSFGDETQIKQFFINVIRNGAEAMEGNPFADRGTITVAFEYSKEDIKVIIRDEGVGFPPYIIKKLGQPFVTTKENGTGLGLMIMKKIIDTHKGKLTVYNHPEKGAVVQATFPVIKSRDQVKKAEKCLSR</sequence>
<dbReference type="Gene3D" id="3.30.565.10">
    <property type="entry name" value="Histidine kinase-like ATPase, C-terminal domain"/>
    <property type="match status" value="1"/>
</dbReference>
<dbReference type="EC" id="2.7.13.3" evidence="2"/>
<dbReference type="PANTHER" id="PTHR43065:SF34">
    <property type="entry name" value="SPORULATION KINASE A"/>
    <property type="match status" value="1"/>
</dbReference>
<evidence type="ECO:0000256" key="8">
    <source>
        <dbReference type="ARBA" id="ARBA00023012"/>
    </source>
</evidence>
<dbReference type="InterPro" id="IPR035965">
    <property type="entry name" value="PAS-like_dom_sf"/>
</dbReference>
<dbReference type="SUPFAM" id="SSF47384">
    <property type="entry name" value="Homodimeric domain of signal transducing histidine kinase"/>
    <property type="match status" value="1"/>
</dbReference>
<dbReference type="SUPFAM" id="SSF55874">
    <property type="entry name" value="ATPase domain of HSP90 chaperone/DNA topoisomerase II/histidine kinase"/>
    <property type="match status" value="1"/>
</dbReference>
<feature type="domain" description="Histidine kinase" evidence="10">
    <location>
        <begin position="282"/>
        <end position="491"/>
    </location>
</feature>
<keyword evidence="3" id="KW-0597">Phosphoprotein</keyword>
<dbReference type="Pfam" id="PF00512">
    <property type="entry name" value="HisKA"/>
    <property type="match status" value="1"/>
</dbReference>
<dbReference type="NCBIfam" id="TIGR00229">
    <property type="entry name" value="sensory_box"/>
    <property type="match status" value="1"/>
</dbReference>
<evidence type="ECO:0000256" key="1">
    <source>
        <dbReference type="ARBA" id="ARBA00000085"/>
    </source>
</evidence>
<dbReference type="InterPro" id="IPR005467">
    <property type="entry name" value="His_kinase_dom"/>
</dbReference>
<dbReference type="Pfam" id="PF13426">
    <property type="entry name" value="PAS_9"/>
    <property type="match status" value="1"/>
</dbReference>
<dbReference type="InterPro" id="IPR004358">
    <property type="entry name" value="Sig_transdc_His_kin-like_C"/>
</dbReference>
<dbReference type="PANTHER" id="PTHR43065">
    <property type="entry name" value="SENSOR HISTIDINE KINASE"/>
    <property type="match status" value="1"/>
</dbReference>
<dbReference type="Proteomes" id="UP000018890">
    <property type="component" value="Unassembled WGS sequence"/>
</dbReference>
<dbReference type="GO" id="GO:0005524">
    <property type="term" value="F:ATP binding"/>
    <property type="evidence" value="ECO:0007669"/>
    <property type="project" value="UniProtKB-KW"/>
</dbReference>
<dbReference type="InterPro" id="IPR000014">
    <property type="entry name" value="PAS"/>
</dbReference>
<dbReference type="CDD" id="cd00082">
    <property type="entry name" value="HisKA"/>
    <property type="match status" value="1"/>
</dbReference>
<keyword evidence="8" id="KW-0902">Two-component regulatory system</keyword>
<evidence type="ECO:0000256" key="6">
    <source>
        <dbReference type="ARBA" id="ARBA00022777"/>
    </source>
</evidence>